<protein>
    <submittedName>
        <fullName evidence="1">Uncharacterized protein</fullName>
    </submittedName>
</protein>
<dbReference type="EMBL" id="LAZR01004309">
    <property type="protein sequence ID" value="KKN09757.1"/>
    <property type="molecule type" value="Genomic_DNA"/>
</dbReference>
<accession>A0A0F9NCR1</accession>
<dbReference type="AlphaFoldDB" id="A0A0F9NCR1"/>
<name>A0A0F9NCR1_9ZZZZ</name>
<evidence type="ECO:0000313" key="1">
    <source>
        <dbReference type="EMBL" id="KKN09757.1"/>
    </source>
</evidence>
<proteinExistence type="predicted"/>
<reference evidence="1" key="1">
    <citation type="journal article" date="2015" name="Nature">
        <title>Complex archaea that bridge the gap between prokaryotes and eukaryotes.</title>
        <authorList>
            <person name="Spang A."/>
            <person name="Saw J.H."/>
            <person name="Jorgensen S.L."/>
            <person name="Zaremba-Niedzwiedzka K."/>
            <person name="Martijn J."/>
            <person name="Lind A.E."/>
            <person name="van Eijk R."/>
            <person name="Schleper C."/>
            <person name="Guy L."/>
            <person name="Ettema T.J."/>
        </authorList>
    </citation>
    <scope>NUCLEOTIDE SEQUENCE</scope>
</reference>
<comment type="caution">
    <text evidence="1">The sequence shown here is derived from an EMBL/GenBank/DDBJ whole genome shotgun (WGS) entry which is preliminary data.</text>
</comment>
<organism evidence="1">
    <name type="scientific">marine sediment metagenome</name>
    <dbReference type="NCBI Taxonomy" id="412755"/>
    <lineage>
        <taxon>unclassified sequences</taxon>
        <taxon>metagenomes</taxon>
        <taxon>ecological metagenomes</taxon>
    </lineage>
</organism>
<gene>
    <name evidence="1" type="ORF">LCGC14_1043360</name>
</gene>
<sequence length="348" mass="40916">MRFRKFWILIVISNLLFNVMCNLRKDYNSHQELHKHDGTKNYEVSSIFKKEFEILELYLDTVSKQLNIAGRTNPIYTDEIEGGRKKISALGEVLDNGPGYHALKDGTLEYYDSYFNWIINGDKSEYGFKNPLNENEQKDSEIWLEKFLKLYNQATYIYESAWNYRFKVSDIWYKMDYNQDIVNDEFVKKHPPIENKDVRLLELRDLRSGKMDKDTTLVNIIGYQETDSEDGGWFNPISYSAGNYFIELYMPLGDTIKIKRHGSMGINMQFYKMPVTQGGRNDVVFIVQEPNEMYPDKEFGGMYVVRPRNQEQEEYGIHKSSFDSFSSEYGSGKANIDMETTFLRPMKD</sequence>